<keyword evidence="3" id="KW-1185">Reference proteome</keyword>
<evidence type="ECO:0000313" key="2">
    <source>
        <dbReference type="EMBL" id="MEX3737061.1"/>
    </source>
</evidence>
<reference evidence="2 3" key="1">
    <citation type="submission" date="2024-04" db="EMBL/GenBank/DDBJ databases">
        <title>Genomic Markers of Mycobacteria.</title>
        <authorList>
            <person name="Soliman M.S."/>
            <person name="Elkholy A."/>
            <person name="Soliman N.S."/>
            <person name="Abbas A."/>
            <person name="Khayrat S."/>
            <person name="Shawky S."/>
        </authorList>
    </citation>
    <scope>NUCLEOTIDE SEQUENCE [LARGE SCALE GENOMIC DNA]</scope>
    <source>
        <strain evidence="2 3">Egy-CU-AM5</strain>
    </source>
</reference>
<gene>
    <name evidence="2" type="ORF">ABFW12_02315</name>
</gene>
<evidence type="ECO:0000259" key="1">
    <source>
        <dbReference type="PROSITE" id="PS51674"/>
    </source>
</evidence>
<proteinExistence type="predicted"/>
<comment type="caution">
    <text evidence="2">The sequence shown here is derived from an EMBL/GenBank/DDBJ whole genome shotgun (WGS) entry which is preliminary data.</text>
</comment>
<evidence type="ECO:0000313" key="3">
    <source>
        <dbReference type="Proteomes" id="UP001558474"/>
    </source>
</evidence>
<sequence>MNWDSLRPLLAGIPDLRGAPCKGRSDLYEQTIGEHRMTGRLTKTELDDARGEALRICASCPALDPCRAYLGALPATRRPRGVVAGLVVNSSGVVKT</sequence>
<dbReference type="InterPro" id="IPR034768">
    <property type="entry name" value="4FE4S_WBL"/>
</dbReference>
<accession>A0ABV3V6Y2</accession>
<feature type="domain" description="4Fe-4S Wbl-type" evidence="1">
    <location>
        <begin position="20"/>
        <end position="93"/>
    </location>
</feature>
<dbReference type="PROSITE" id="PS51674">
    <property type="entry name" value="4FE4S_WBL"/>
    <property type="match status" value="1"/>
</dbReference>
<dbReference type="RefSeq" id="WP_368572351.1">
    <property type="nucleotide sequence ID" value="NZ_JBDLOU010000003.1"/>
</dbReference>
<dbReference type="EMBL" id="JBDLOU010000003">
    <property type="protein sequence ID" value="MEX3737061.1"/>
    <property type="molecule type" value="Genomic_DNA"/>
</dbReference>
<protein>
    <recommendedName>
        <fullName evidence="1">4Fe-4S Wbl-type domain-containing protein</fullName>
    </recommendedName>
</protein>
<dbReference type="Proteomes" id="UP001558474">
    <property type="component" value="Unassembled WGS sequence"/>
</dbReference>
<organism evidence="2 3">
    <name type="scientific">Mycolicibacterium porcinum</name>
    <dbReference type="NCBI Taxonomy" id="39693"/>
    <lineage>
        <taxon>Bacteria</taxon>
        <taxon>Bacillati</taxon>
        <taxon>Actinomycetota</taxon>
        <taxon>Actinomycetes</taxon>
        <taxon>Mycobacteriales</taxon>
        <taxon>Mycobacteriaceae</taxon>
        <taxon>Mycolicibacterium</taxon>
    </lineage>
</organism>
<name>A0ABV3V6Y2_9MYCO</name>